<sequence length="38" mass="4543">KGSDEKDEDLWGKPGKTKRGTQTFKVPKPKEITRRKWW</sequence>
<name>X1AHK8_9ZZZZ</name>
<organism evidence="2">
    <name type="scientific">marine sediment metagenome</name>
    <dbReference type="NCBI Taxonomy" id="412755"/>
    <lineage>
        <taxon>unclassified sequences</taxon>
        <taxon>metagenomes</taxon>
        <taxon>ecological metagenomes</taxon>
    </lineage>
</organism>
<feature type="non-terminal residue" evidence="2">
    <location>
        <position position="1"/>
    </location>
</feature>
<proteinExistence type="predicted"/>
<protein>
    <submittedName>
        <fullName evidence="2">Uncharacterized protein</fullName>
    </submittedName>
</protein>
<feature type="region of interest" description="Disordered" evidence="1">
    <location>
        <begin position="1"/>
        <end position="38"/>
    </location>
</feature>
<reference evidence="2" key="1">
    <citation type="journal article" date="2014" name="Front. Microbiol.">
        <title>High frequency of phylogenetically diverse reductive dehalogenase-homologous genes in deep subseafloor sedimentary metagenomes.</title>
        <authorList>
            <person name="Kawai M."/>
            <person name="Futagami T."/>
            <person name="Toyoda A."/>
            <person name="Takaki Y."/>
            <person name="Nishi S."/>
            <person name="Hori S."/>
            <person name="Arai W."/>
            <person name="Tsubouchi T."/>
            <person name="Morono Y."/>
            <person name="Uchiyama I."/>
            <person name="Ito T."/>
            <person name="Fujiyama A."/>
            <person name="Inagaki F."/>
            <person name="Takami H."/>
        </authorList>
    </citation>
    <scope>NUCLEOTIDE SEQUENCE</scope>
    <source>
        <strain evidence="2">Expedition CK06-06</strain>
    </source>
</reference>
<comment type="caution">
    <text evidence="2">The sequence shown here is derived from an EMBL/GenBank/DDBJ whole genome shotgun (WGS) entry which is preliminary data.</text>
</comment>
<evidence type="ECO:0000313" key="2">
    <source>
        <dbReference type="EMBL" id="GAG82080.1"/>
    </source>
</evidence>
<feature type="compositionally biased region" description="Basic and acidic residues" evidence="1">
    <location>
        <begin position="28"/>
        <end position="38"/>
    </location>
</feature>
<dbReference type="AlphaFoldDB" id="X1AHK8"/>
<evidence type="ECO:0000256" key="1">
    <source>
        <dbReference type="SAM" id="MobiDB-lite"/>
    </source>
</evidence>
<gene>
    <name evidence="2" type="ORF">S01H4_31661</name>
</gene>
<dbReference type="EMBL" id="BART01016467">
    <property type="protein sequence ID" value="GAG82080.1"/>
    <property type="molecule type" value="Genomic_DNA"/>
</dbReference>
<accession>X1AHK8</accession>